<dbReference type="OrthoDB" id="2510126at2759"/>
<gene>
    <name evidence="2" type="ORF">PGT21_032002</name>
    <name evidence="3" type="ORF">PGT21_035305</name>
</gene>
<comment type="caution">
    <text evidence="3">The sequence shown here is derived from an EMBL/GenBank/DDBJ whole genome shotgun (WGS) entry which is preliminary data.</text>
</comment>
<evidence type="ECO:0000256" key="1">
    <source>
        <dbReference type="SAM" id="MobiDB-lite"/>
    </source>
</evidence>
<reference evidence="3 4" key="1">
    <citation type="submission" date="2019-05" db="EMBL/GenBank/DDBJ databases">
        <title>Emergence of the Ug99 lineage of the wheat stem rust pathogen through somatic hybridization.</title>
        <authorList>
            <person name="Li F."/>
            <person name="Upadhyaya N.M."/>
            <person name="Sperschneider J."/>
            <person name="Matny O."/>
            <person name="Nguyen-Phuc H."/>
            <person name="Mago R."/>
            <person name="Raley C."/>
            <person name="Miller M.E."/>
            <person name="Silverstein K.A.T."/>
            <person name="Henningsen E."/>
            <person name="Hirsch C.D."/>
            <person name="Visser B."/>
            <person name="Pretorius Z.A."/>
            <person name="Steffenson B.J."/>
            <person name="Schwessinger B."/>
            <person name="Dodds P.N."/>
            <person name="Figueroa M."/>
        </authorList>
    </citation>
    <scope>NUCLEOTIDE SEQUENCE [LARGE SCALE GENOMIC DNA]</scope>
    <source>
        <strain evidence="3">21-0</strain>
    </source>
</reference>
<sequence length="56" mass="6309">MPRGKQPRNSQITSAQGTNTTGPASVRDWIYHEEGLYEFNQDENDNNNEAEVVVIS</sequence>
<dbReference type="EMBL" id="VSWC01000105">
    <property type="protein sequence ID" value="KAA1087677.1"/>
    <property type="molecule type" value="Genomic_DNA"/>
</dbReference>
<feature type="region of interest" description="Disordered" evidence="1">
    <location>
        <begin position="1"/>
        <end position="25"/>
    </location>
</feature>
<keyword evidence="4" id="KW-1185">Reference proteome</keyword>
<dbReference type="Proteomes" id="UP000324748">
    <property type="component" value="Unassembled WGS sequence"/>
</dbReference>
<name>A0A5B0NEK4_PUCGR</name>
<dbReference type="AlphaFoldDB" id="A0A5B0NEK4"/>
<feature type="compositionally biased region" description="Polar residues" evidence="1">
    <location>
        <begin position="7"/>
        <end position="23"/>
    </location>
</feature>
<protein>
    <submittedName>
        <fullName evidence="3">Uncharacterized protein</fullName>
    </submittedName>
</protein>
<evidence type="ECO:0000313" key="3">
    <source>
        <dbReference type="EMBL" id="KAA1087677.1"/>
    </source>
</evidence>
<evidence type="ECO:0000313" key="4">
    <source>
        <dbReference type="Proteomes" id="UP000324748"/>
    </source>
</evidence>
<evidence type="ECO:0000313" key="2">
    <source>
        <dbReference type="EMBL" id="KAA1066514.1"/>
    </source>
</evidence>
<accession>A0A5B0NEK4</accession>
<organism evidence="3 4">
    <name type="scientific">Puccinia graminis f. sp. tritici</name>
    <dbReference type="NCBI Taxonomy" id="56615"/>
    <lineage>
        <taxon>Eukaryota</taxon>
        <taxon>Fungi</taxon>
        <taxon>Dikarya</taxon>
        <taxon>Basidiomycota</taxon>
        <taxon>Pucciniomycotina</taxon>
        <taxon>Pucciniomycetes</taxon>
        <taxon>Pucciniales</taxon>
        <taxon>Pucciniaceae</taxon>
        <taxon>Puccinia</taxon>
    </lineage>
</organism>
<proteinExistence type="predicted"/>
<dbReference type="EMBL" id="VSWC01000196">
    <property type="protein sequence ID" value="KAA1066514.1"/>
    <property type="molecule type" value="Genomic_DNA"/>
</dbReference>